<dbReference type="SUPFAM" id="SSF69118">
    <property type="entry name" value="AhpD-like"/>
    <property type="match status" value="1"/>
</dbReference>
<feature type="domain" description="Carboxymuconolactone decarboxylase-like" evidence="1">
    <location>
        <begin position="53"/>
        <end position="131"/>
    </location>
</feature>
<sequence>MRLPLIPPNQLTPEQKTLYDSMRKGIASNFNAFKVENEDGALMGPWNPWLHEPGIGKAIWDLTLAMTANAVLPDNVRQIAILVVGARYDAAYELYAHIAVAEKEGMSAERLSALVADLKPADLSKEENVAFDFSYALCRGGTLPEPLYRLAIATFGQHGTNELIYLVGLYALVSTTLNGFNVPVPERE</sequence>
<dbReference type="InterPro" id="IPR029032">
    <property type="entry name" value="AhpD-like"/>
</dbReference>
<proteinExistence type="predicted"/>
<dbReference type="EMBL" id="WWCN01000013">
    <property type="protein sequence ID" value="MYM24968.1"/>
    <property type="molecule type" value="Genomic_DNA"/>
</dbReference>
<gene>
    <name evidence="2" type="ORF">GTP46_20250</name>
</gene>
<dbReference type="GO" id="GO:0051920">
    <property type="term" value="F:peroxiredoxin activity"/>
    <property type="evidence" value="ECO:0007669"/>
    <property type="project" value="InterPro"/>
</dbReference>
<evidence type="ECO:0000259" key="1">
    <source>
        <dbReference type="Pfam" id="PF02627"/>
    </source>
</evidence>
<dbReference type="Pfam" id="PF02627">
    <property type="entry name" value="CMD"/>
    <property type="match status" value="1"/>
</dbReference>
<dbReference type="InterPro" id="IPR003779">
    <property type="entry name" value="CMD-like"/>
</dbReference>
<comment type="caution">
    <text evidence="2">The sequence shown here is derived from an EMBL/GenBank/DDBJ whole genome shotgun (WGS) entry which is preliminary data.</text>
</comment>
<reference evidence="2 3" key="1">
    <citation type="submission" date="2019-12" db="EMBL/GenBank/DDBJ databases">
        <title>Novel species isolated from a subtropical stream in China.</title>
        <authorList>
            <person name="Lu H."/>
        </authorList>
    </citation>
    <scope>NUCLEOTIDE SEQUENCE [LARGE SCALE GENOMIC DNA]</scope>
    <source>
        <strain evidence="2 3">FT135W</strain>
    </source>
</reference>
<dbReference type="PANTHER" id="PTHR34846:SF11">
    <property type="entry name" value="4-CARBOXYMUCONOLACTONE DECARBOXYLASE FAMILY PROTEIN (AFU_ORTHOLOGUE AFUA_6G11590)"/>
    <property type="match status" value="1"/>
</dbReference>
<evidence type="ECO:0000313" key="2">
    <source>
        <dbReference type="EMBL" id="MYM24968.1"/>
    </source>
</evidence>
<dbReference type="AlphaFoldDB" id="A0A6L8KFF7"/>
<name>A0A6L8KFF7_9BURK</name>
<protein>
    <submittedName>
        <fullName evidence="2">Carboxymuconolactone decarboxylase family protein</fullName>
    </submittedName>
</protein>
<dbReference type="Proteomes" id="UP000479335">
    <property type="component" value="Unassembled WGS sequence"/>
</dbReference>
<dbReference type="Gene3D" id="1.20.1290.10">
    <property type="entry name" value="AhpD-like"/>
    <property type="match status" value="1"/>
</dbReference>
<keyword evidence="3" id="KW-1185">Reference proteome</keyword>
<dbReference type="PANTHER" id="PTHR34846">
    <property type="entry name" value="4-CARBOXYMUCONOLACTONE DECARBOXYLASE FAMILY PROTEIN (AFU_ORTHOLOGUE AFUA_6G11590)"/>
    <property type="match status" value="1"/>
</dbReference>
<accession>A0A6L8KFF7</accession>
<organism evidence="2 3">
    <name type="scientific">Duganella flavida</name>
    <dbReference type="NCBI Taxonomy" id="2692175"/>
    <lineage>
        <taxon>Bacteria</taxon>
        <taxon>Pseudomonadati</taxon>
        <taxon>Pseudomonadota</taxon>
        <taxon>Betaproteobacteria</taxon>
        <taxon>Burkholderiales</taxon>
        <taxon>Oxalobacteraceae</taxon>
        <taxon>Telluria group</taxon>
        <taxon>Duganella</taxon>
    </lineage>
</organism>
<evidence type="ECO:0000313" key="3">
    <source>
        <dbReference type="Proteomes" id="UP000479335"/>
    </source>
</evidence>